<dbReference type="SUPFAM" id="SSF46689">
    <property type="entry name" value="Homeodomain-like"/>
    <property type="match status" value="2"/>
</dbReference>
<organism evidence="7 8">
    <name type="scientific">Thermobacillus xylanilyticus</name>
    <dbReference type="NCBI Taxonomy" id="76633"/>
    <lineage>
        <taxon>Bacteria</taxon>
        <taxon>Bacillati</taxon>
        <taxon>Bacillota</taxon>
        <taxon>Bacilli</taxon>
        <taxon>Bacillales</taxon>
        <taxon>Paenibacillaceae</taxon>
        <taxon>Thermobacillus</taxon>
    </lineage>
</organism>
<keyword evidence="4" id="KW-0597">Phosphoprotein</keyword>
<protein>
    <recommendedName>
        <fullName evidence="9">DNA-binding response regulator</fullName>
    </recommendedName>
</protein>
<dbReference type="PROSITE" id="PS50110">
    <property type="entry name" value="RESPONSE_REGULATORY"/>
    <property type="match status" value="1"/>
</dbReference>
<evidence type="ECO:0000313" key="8">
    <source>
        <dbReference type="Proteomes" id="UP000681526"/>
    </source>
</evidence>
<evidence type="ECO:0000259" key="6">
    <source>
        <dbReference type="PROSITE" id="PS50110"/>
    </source>
</evidence>
<reference evidence="7 8" key="1">
    <citation type="submission" date="2021-04" db="EMBL/GenBank/DDBJ databases">
        <authorList>
            <person name="Rakotoarivonina H."/>
        </authorList>
    </citation>
    <scope>NUCLEOTIDE SEQUENCE [LARGE SCALE GENOMIC DNA]</scope>
    <source>
        <strain evidence="7 8">XE</strain>
    </source>
</reference>
<keyword evidence="3" id="KW-0804">Transcription</keyword>
<dbReference type="Gene3D" id="1.10.10.60">
    <property type="entry name" value="Homeodomain-like"/>
    <property type="match status" value="2"/>
</dbReference>
<dbReference type="CDD" id="cd17536">
    <property type="entry name" value="REC_YesN-like"/>
    <property type="match status" value="1"/>
</dbReference>
<dbReference type="RefSeq" id="WP_213485151.1">
    <property type="nucleotide sequence ID" value="NZ_CAJRAY010000075.1"/>
</dbReference>
<comment type="caution">
    <text evidence="7">The sequence shown here is derived from an EMBL/GenBank/DDBJ whole genome shotgun (WGS) entry which is preliminary data.</text>
</comment>
<dbReference type="Proteomes" id="UP000681526">
    <property type="component" value="Unassembled WGS sequence"/>
</dbReference>
<dbReference type="Pfam" id="PF00072">
    <property type="entry name" value="Response_reg"/>
    <property type="match status" value="1"/>
</dbReference>
<dbReference type="InterPro" id="IPR009057">
    <property type="entry name" value="Homeodomain-like_sf"/>
</dbReference>
<name>A0ABM8V6D5_THEXY</name>
<evidence type="ECO:0000259" key="5">
    <source>
        <dbReference type="PROSITE" id="PS01124"/>
    </source>
</evidence>
<evidence type="ECO:0000256" key="2">
    <source>
        <dbReference type="ARBA" id="ARBA00023125"/>
    </source>
</evidence>
<keyword evidence="1" id="KW-0805">Transcription regulation</keyword>
<proteinExistence type="predicted"/>
<evidence type="ECO:0008006" key="9">
    <source>
        <dbReference type="Google" id="ProtNLM"/>
    </source>
</evidence>
<evidence type="ECO:0000256" key="3">
    <source>
        <dbReference type="ARBA" id="ARBA00023163"/>
    </source>
</evidence>
<feature type="modified residue" description="4-aspartylphosphate" evidence="4">
    <location>
        <position position="54"/>
    </location>
</feature>
<dbReference type="InterPro" id="IPR018060">
    <property type="entry name" value="HTH_AraC"/>
</dbReference>
<dbReference type="PANTHER" id="PTHR43280">
    <property type="entry name" value="ARAC-FAMILY TRANSCRIPTIONAL REGULATOR"/>
    <property type="match status" value="1"/>
</dbReference>
<evidence type="ECO:0000256" key="4">
    <source>
        <dbReference type="PROSITE-ProRule" id="PRU00169"/>
    </source>
</evidence>
<dbReference type="Pfam" id="PF12833">
    <property type="entry name" value="HTH_18"/>
    <property type="match status" value="1"/>
</dbReference>
<evidence type="ECO:0000256" key="1">
    <source>
        <dbReference type="ARBA" id="ARBA00023015"/>
    </source>
</evidence>
<sequence>MKIVIADDEPLVRVSLNSMIQEMETSWEIVGEAAQGEEMLELLAQHQPEVAIVDIRMPKLDGLEAIRRGKAVSPRTRWIILSGFSDFQYAQQALRLGVDEYLLKPVVPDELEKALHSVSIQNREYAYLLNCQFENRLISLIHGLTSPAAEPEDSLLRTGHFQAFVFSFDSPRDARGLEALKCAFIDDLRRSVPHYLVHGLHLAVFTLTGNEYVAAAVWRPERREARQSARSFFHRAEETAIQYRSGELAVTAVLSGECDRCDRFLEHLREIQDCAGFHIVFGMNRTWTFERVRGLAEQDERLKLGRLLLQLASDYRNRLYLNYQHTLEEIRNHLAGQPGLVLTEEMRRHIRDYAKLALDVSLPDGDWGAWIRRLNEWGEQWLRQHADAAEPQDLVDQMLRYIDRHYMKNIGLNQIAGELNVTPSYLSALFHKKTGTTFIKYLTRLRILKAKELLLGTNLQIRQIAEQVGYHSTRYFTRLFVDMVGEYPSDFRKKTRGEEHVGP</sequence>
<dbReference type="EMBL" id="CAJRAY010000075">
    <property type="protein sequence ID" value="CAG5090402.1"/>
    <property type="molecule type" value="Genomic_DNA"/>
</dbReference>
<accession>A0ABM8V6D5</accession>
<dbReference type="SMART" id="SM00342">
    <property type="entry name" value="HTH_ARAC"/>
    <property type="match status" value="1"/>
</dbReference>
<dbReference type="SUPFAM" id="SSF52172">
    <property type="entry name" value="CheY-like"/>
    <property type="match status" value="1"/>
</dbReference>
<feature type="domain" description="HTH araC/xylS-type" evidence="5">
    <location>
        <begin position="396"/>
        <end position="494"/>
    </location>
</feature>
<feature type="domain" description="Response regulatory" evidence="6">
    <location>
        <begin position="2"/>
        <end position="119"/>
    </location>
</feature>
<dbReference type="PROSITE" id="PS01124">
    <property type="entry name" value="HTH_ARAC_FAMILY_2"/>
    <property type="match status" value="1"/>
</dbReference>
<evidence type="ECO:0000313" key="7">
    <source>
        <dbReference type="EMBL" id="CAG5090402.1"/>
    </source>
</evidence>
<dbReference type="PANTHER" id="PTHR43280:SF28">
    <property type="entry name" value="HTH-TYPE TRANSCRIPTIONAL ACTIVATOR RHAS"/>
    <property type="match status" value="1"/>
</dbReference>
<dbReference type="SMART" id="SM00448">
    <property type="entry name" value="REC"/>
    <property type="match status" value="1"/>
</dbReference>
<dbReference type="InterPro" id="IPR001789">
    <property type="entry name" value="Sig_transdc_resp-reg_receiver"/>
</dbReference>
<dbReference type="InterPro" id="IPR011006">
    <property type="entry name" value="CheY-like_superfamily"/>
</dbReference>
<gene>
    <name evidence="7" type="primary">txxe 1973</name>
    <name evidence="7" type="ORF">TXXE_14070</name>
</gene>
<dbReference type="Gene3D" id="3.40.50.2300">
    <property type="match status" value="1"/>
</dbReference>
<keyword evidence="2" id="KW-0238">DNA-binding</keyword>
<keyword evidence="8" id="KW-1185">Reference proteome</keyword>